<gene>
    <name evidence="3" type="ORF">J2Z65_004544</name>
</gene>
<sequence>MKLRTAWTTACFICIGSLLFLPVQSSAGDNSDRTSLVQRSGQSAADSPQTAAAKPVPDLRSESTLTATVDKWRAALAHEAGFEGWQSASWNSYPLGPGTHGWVVILTDHGEDVGYMIVHATENGTFRLTEYGTGKHPLFSLTTLYRSLVQHELIPTTISYSDFAANETIAKERLYTDALTSVWKIKLQDQTYYLDAKSGEVLPLKEDPTPKLTDTEDTLPETDLAGEAITTLHPAFDPYDRMPWIVGAPLPVNSLPELQNALDTNENLTYVTELYDGQVTLPLAILGYQSWQEGSPYLILDHEGPRYVRLSAALGMGHVYE</sequence>
<accession>A0ABS4I320</accession>
<proteinExistence type="predicted"/>
<organism evidence="3 4">
    <name type="scientific">Paenibacillus aceris</name>
    <dbReference type="NCBI Taxonomy" id="869555"/>
    <lineage>
        <taxon>Bacteria</taxon>
        <taxon>Bacillati</taxon>
        <taxon>Bacillota</taxon>
        <taxon>Bacilli</taxon>
        <taxon>Bacillales</taxon>
        <taxon>Paenibacillaceae</taxon>
        <taxon>Paenibacillus</taxon>
    </lineage>
</organism>
<feature type="chain" id="PRO_5045756865" description="PepSY domain-containing protein" evidence="2">
    <location>
        <begin position="28"/>
        <end position="321"/>
    </location>
</feature>
<keyword evidence="4" id="KW-1185">Reference proteome</keyword>
<keyword evidence="2" id="KW-0732">Signal</keyword>
<evidence type="ECO:0000256" key="1">
    <source>
        <dbReference type="SAM" id="MobiDB-lite"/>
    </source>
</evidence>
<dbReference type="Proteomes" id="UP001519344">
    <property type="component" value="Unassembled WGS sequence"/>
</dbReference>
<reference evidence="3 4" key="1">
    <citation type="submission" date="2021-03" db="EMBL/GenBank/DDBJ databases">
        <title>Genomic Encyclopedia of Type Strains, Phase IV (KMG-IV): sequencing the most valuable type-strain genomes for metagenomic binning, comparative biology and taxonomic classification.</title>
        <authorList>
            <person name="Goeker M."/>
        </authorList>
    </citation>
    <scope>NUCLEOTIDE SEQUENCE [LARGE SCALE GENOMIC DNA]</scope>
    <source>
        <strain evidence="3 4">DSM 24950</strain>
    </source>
</reference>
<comment type="caution">
    <text evidence="3">The sequence shown here is derived from an EMBL/GenBank/DDBJ whole genome shotgun (WGS) entry which is preliminary data.</text>
</comment>
<evidence type="ECO:0000313" key="4">
    <source>
        <dbReference type="Proteomes" id="UP001519344"/>
    </source>
</evidence>
<protein>
    <recommendedName>
        <fullName evidence="5">PepSY domain-containing protein</fullName>
    </recommendedName>
</protein>
<feature type="signal peptide" evidence="2">
    <location>
        <begin position="1"/>
        <end position="27"/>
    </location>
</feature>
<evidence type="ECO:0000256" key="2">
    <source>
        <dbReference type="SAM" id="SignalP"/>
    </source>
</evidence>
<dbReference type="EMBL" id="JAGGKV010000013">
    <property type="protein sequence ID" value="MBP1965307.1"/>
    <property type="molecule type" value="Genomic_DNA"/>
</dbReference>
<feature type="region of interest" description="Disordered" evidence="1">
    <location>
        <begin position="31"/>
        <end position="59"/>
    </location>
</feature>
<evidence type="ECO:0000313" key="3">
    <source>
        <dbReference type="EMBL" id="MBP1965307.1"/>
    </source>
</evidence>
<dbReference type="RefSeq" id="WP_167058361.1">
    <property type="nucleotide sequence ID" value="NZ_JAAOZR010000018.1"/>
</dbReference>
<name>A0ABS4I320_9BACL</name>
<evidence type="ECO:0008006" key="5">
    <source>
        <dbReference type="Google" id="ProtNLM"/>
    </source>
</evidence>
<feature type="compositionally biased region" description="Polar residues" evidence="1">
    <location>
        <begin position="31"/>
        <end position="50"/>
    </location>
</feature>